<name>A0A816DNV3_ADIRI</name>
<keyword evidence="5" id="KW-1185">Reference proteome</keyword>
<dbReference type="PANTHER" id="PTHR47219">
    <property type="entry name" value="RAB GTPASE-ACTIVATING PROTEIN 1-LIKE"/>
    <property type="match status" value="1"/>
</dbReference>
<dbReference type="GO" id="GO:0005096">
    <property type="term" value="F:GTPase activator activity"/>
    <property type="evidence" value="ECO:0007669"/>
    <property type="project" value="UniProtKB-KW"/>
</dbReference>
<comment type="caution">
    <text evidence="4">The sequence shown here is derived from an EMBL/GenBank/DDBJ whole genome shotgun (WGS) entry which is preliminary data.</text>
</comment>
<protein>
    <recommendedName>
        <fullName evidence="3">Rab-GAP TBC domain-containing protein</fullName>
    </recommendedName>
</protein>
<feature type="domain" description="Rab-GAP TBC" evidence="3">
    <location>
        <begin position="45"/>
        <end position="234"/>
    </location>
</feature>
<dbReference type="EMBL" id="CAJNOR010008699">
    <property type="protein sequence ID" value="CAF1636413.1"/>
    <property type="molecule type" value="Genomic_DNA"/>
</dbReference>
<dbReference type="Gene3D" id="1.10.10.750">
    <property type="entry name" value="Ypt/Rab-GAP domain of gyp1p, domain 1"/>
    <property type="match status" value="1"/>
</dbReference>
<evidence type="ECO:0000256" key="2">
    <source>
        <dbReference type="SAM" id="Coils"/>
    </source>
</evidence>
<feature type="coiled-coil region" evidence="2">
    <location>
        <begin position="317"/>
        <end position="408"/>
    </location>
</feature>
<dbReference type="SUPFAM" id="SSF47923">
    <property type="entry name" value="Ypt/Rab-GAP domain of gyp1p"/>
    <property type="match status" value="2"/>
</dbReference>
<reference evidence="4" key="1">
    <citation type="submission" date="2021-02" db="EMBL/GenBank/DDBJ databases">
        <authorList>
            <person name="Nowell W R."/>
        </authorList>
    </citation>
    <scope>NUCLEOTIDE SEQUENCE</scope>
</reference>
<dbReference type="Proteomes" id="UP000663828">
    <property type="component" value="Unassembled WGS sequence"/>
</dbReference>
<dbReference type="AlphaFoldDB" id="A0A816DNV3"/>
<dbReference type="FunFam" id="1.10.10.750:FF:000004">
    <property type="entry name" value="Putative rab gtpase-activating protein 1"/>
    <property type="match status" value="1"/>
</dbReference>
<evidence type="ECO:0000313" key="4">
    <source>
        <dbReference type="EMBL" id="CAF1636413.1"/>
    </source>
</evidence>
<dbReference type="PROSITE" id="PS50086">
    <property type="entry name" value="TBC_RABGAP"/>
    <property type="match status" value="1"/>
</dbReference>
<evidence type="ECO:0000256" key="1">
    <source>
        <dbReference type="ARBA" id="ARBA00022468"/>
    </source>
</evidence>
<feature type="non-terminal residue" evidence="4">
    <location>
        <position position="592"/>
    </location>
</feature>
<dbReference type="FunFam" id="1.10.472.80:FF:000007">
    <property type="entry name" value="Rab GTPase-activating protein 1 isoform X1"/>
    <property type="match status" value="1"/>
</dbReference>
<dbReference type="PANTHER" id="PTHR47219:SF9">
    <property type="entry name" value="GTPASE ACTIVATING PROTEIN AND CENTROSOME-ASSOCIATED, ISOFORM B"/>
    <property type="match status" value="1"/>
</dbReference>
<evidence type="ECO:0000313" key="5">
    <source>
        <dbReference type="Proteomes" id="UP000663828"/>
    </source>
</evidence>
<dbReference type="InterPro" id="IPR050302">
    <property type="entry name" value="Rab_GAP_TBC_domain"/>
</dbReference>
<dbReference type="InterPro" id="IPR000195">
    <property type="entry name" value="Rab-GAP-TBC_dom"/>
</dbReference>
<dbReference type="Pfam" id="PF00566">
    <property type="entry name" value="RabGAP-TBC"/>
    <property type="match status" value="1"/>
</dbReference>
<dbReference type="Gene3D" id="1.10.8.270">
    <property type="entry name" value="putative rabgap domain of human tbc1 domain family member 14 like domains"/>
    <property type="match status" value="1"/>
</dbReference>
<dbReference type="Gene3D" id="1.10.472.80">
    <property type="entry name" value="Ypt/Rab-GAP domain of gyp1p, domain 3"/>
    <property type="match status" value="1"/>
</dbReference>
<proteinExistence type="predicted"/>
<dbReference type="FunFam" id="1.10.8.270:FF:000001">
    <property type="entry name" value="TBC1 domain family member 1"/>
    <property type="match status" value="1"/>
</dbReference>
<gene>
    <name evidence="4" type="ORF">XAT740_LOCUS52558</name>
</gene>
<keyword evidence="1" id="KW-0343">GTPase activation</keyword>
<feature type="coiled-coil region" evidence="2">
    <location>
        <begin position="434"/>
        <end position="461"/>
    </location>
</feature>
<organism evidence="4 5">
    <name type="scientific">Adineta ricciae</name>
    <name type="common">Rotifer</name>
    <dbReference type="NCBI Taxonomy" id="249248"/>
    <lineage>
        <taxon>Eukaryota</taxon>
        <taxon>Metazoa</taxon>
        <taxon>Spiralia</taxon>
        <taxon>Gnathifera</taxon>
        <taxon>Rotifera</taxon>
        <taxon>Eurotatoria</taxon>
        <taxon>Bdelloidea</taxon>
        <taxon>Adinetida</taxon>
        <taxon>Adinetidae</taxon>
        <taxon>Adineta</taxon>
    </lineage>
</organism>
<dbReference type="GO" id="GO:0005737">
    <property type="term" value="C:cytoplasm"/>
    <property type="evidence" value="ECO:0007669"/>
    <property type="project" value="UniProtKB-ARBA"/>
</dbReference>
<dbReference type="SMART" id="SM00164">
    <property type="entry name" value="TBC"/>
    <property type="match status" value="1"/>
</dbReference>
<dbReference type="GO" id="GO:0031267">
    <property type="term" value="F:small GTPase binding"/>
    <property type="evidence" value="ECO:0007669"/>
    <property type="project" value="UniProtKB-ARBA"/>
</dbReference>
<dbReference type="InterPro" id="IPR035969">
    <property type="entry name" value="Rab-GAP_TBC_sf"/>
</dbReference>
<sequence>MVSGFGHVSKECDEEVLGNWSDILSKWRKNYAERPRGLQSLVRKGVPEALRGEVWQLLAGSHGGENEMINTYRLLLTKESASERVILNDLNRTFPAHEYFKDAGGVGQEALYKLSRAYSVRDEEVGYCQGLSFVIATLLIHMPEEQAFMLLCQLMEDQRYLLREMYKANFENLQVRFHQLTCLIQDNLPDLYAHFDDLKVECHMYASQWLLTLFTAKFPLYLVFRIMDIFLYEGFNALFGVALALLKGCQKDLLSLDFEGVMRFFRVNLPKKYRSEDHADELIQTACSMKINVKKLKRYEKEYLTRRAEEEQSEFPLQRLESDNKRLTEICMRSELENEMLALELVNDRVKLKSNLDEAEDHVETLTRELQATRTIVRDSEQHAIRLNEELENIRDAFRRTCDELQQTQKIVSDYKQVITFFELKTFVTRAISLQICSQLNNQLDKQKEKYQAKIEACQSRCCESCKPIINSIVSPPSSLASTPEREIVNNDEDDLPPISSISPSVADRLRQVEIELAEKKLALTQALCENQELVHQLRHSSSMASDSDTNSVNSIRALNNNNNNSSTVSWLSKTVNTIKEAASSTNRAKVN</sequence>
<keyword evidence="2" id="KW-0175">Coiled coil</keyword>
<accession>A0A816DNV3</accession>
<evidence type="ECO:0000259" key="3">
    <source>
        <dbReference type="PROSITE" id="PS50086"/>
    </source>
</evidence>